<comment type="caution">
    <text evidence="1">The sequence shown here is derived from an EMBL/GenBank/DDBJ whole genome shotgun (WGS) entry which is preliminary data.</text>
</comment>
<evidence type="ECO:0000313" key="1">
    <source>
        <dbReference type="EMBL" id="KAI3758347.1"/>
    </source>
</evidence>
<reference evidence="1 2" key="2">
    <citation type="journal article" date="2022" name="Mol. Ecol. Resour.">
        <title>The genomes of chicory, endive, great burdock and yacon provide insights into Asteraceae paleo-polyploidization history and plant inulin production.</title>
        <authorList>
            <person name="Fan W."/>
            <person name="Wang S."/>
            <person name="Wang H."/>
            <person name="Wang A."/>
            <person name="Jiang F."/>
            <person name="Liu H."/>
            <person name="Zhao H."/>
            <person name="Xu D."/>
            <person name="Zhang Y."/>
        </authorList>
    </citation>
    <scope>NUCLEOTIDE SEQUENCE [LARGE SCALE GENOMIC DNA]</scope>
    <source>
        <strain evidence="2">cv. Niubang</strain>
    </source>
</reference>
<gene>
    <name evidence="1" type="ORF">L6452_05907</name>
</gene>
<accession>A0ACB9EHN3</accession>
<sequence>MENEDGPVTEGFSVLLSNPSNVASVSSAPNGGETSLKRKKRKVVATDDMTKLIEKWLAFVSDEMHQQGERNILLRFQPTE</sequence>
<dbReference type="EMBL" id="CM042048">
    <property type="protein sequence ID" value="KAI3758347.1"/>
    <property type="molecule type" value="Genomic_DNA"/>
</dbReference>
<reference evidence="2" key="1">
    <citation type="journal article" date="2022" name="Mol. Ecol. Resour.">
        <title>The genomes of chicory, endive, great burdock and yacon provide insights into Asteraceae palaeo-polyploidization history and plant inulin production.</title>
        <authorList>
            <person name="Fan W."/>
            <person name="Wang S."/>
            <person name="Wang H."/>
            <person name="Wang A."/>
            <person name="Jiang F."/>
            <person name="Liu H."/>
            <person name="Zhao H."/>
            <person name="Xu D."/>
            <person name="Zhang Y."/>
        </authorList>
    </citation>
    <scope>NUCLEOTIDE SEQUENCE [LARGE SCALE GENOMIC DNA]</scope>
    <source>
        <strain evidence="2">cv. Niubang</strain>
    </source>
</reference>
<proteinExistence type="predicted"/>
<protein>
    <submittedName>
        <fullName evidence="1">Uncharacterized protein</fullName>
    </submittedName>
</protein>
<dbReference type="Proteomes" id="UP001055879">
    <property type="component" value="Linkage Group LG02"/>
</dbReference>
<organism evidence="1 2">
    <name type="scientific">Arctium lappa</name>
    <name type="common">Greater burdock</name>
    <name type="synonym">Lappa major</name>
    <dbReference type="NCBI Taxonomy" id="4217"/>
    <lineage>
        <taxon>Eukaryota</taxon>
        <taxon>Viridiplantae</taxon>
        <taxon>Streptophyta</taxon>
        <taxon>Embryophyta</taxon>
        <taxon>Tracheophyta</taxon>
        <taxon>Spermatophyta</taxon>
        <taxon>Magnoliopsida</taxon>
        <taxon>eudicotyledons</taxon>
        <taxon>Gunneridae</taxon>
        <taxon>Pentapetalae</taxon>
        <taxon>asterids</taxon>
        <taxon>campanulids</taxon>
        <taxon>Asterales</taxon>
        <taxon>Asteraceae</taxon>
        <taxon>Carduoideae</taxon>
        <taxon>Cardueae</taxon>
        <taxon>Arctiinae</taxon>
        <taxon>Arctium</taxon>
    </lineage>
</organism>
<name>A0ACB9EHN3_ARCLA</name>
<evidence type="ECO:0000313" key="2">
    <source>
        <dbReference type="Proteomes" id="UP001055879"/>
    </source>
</evidence>
<keyword evidence="2" id="KW-1185">Reference proteome</keyword>